<dbReference type="InterPro" id="IPR001307">
    <property type="entry name" value="Thiosulphate_STrfase_CS"/>
</dbReference>
<dbReference type="InterPro" id="IPR001763">
    <property type="entry name" value="Rhodanese-like_dom"/>
</dbReference>
<dbReference type="Pfam" id="PF00581">
    <property type="entry name" value="Rhodanese"/>
    <property type="match status" value="3"/>
</dbReference>
<evidence type="ECO:0000259" key="3">
    <source>
        <dbReference type="PROSITE" id="PS50206"/>
    </source>
</evidence>
<dbReference type="PROSITE" id="PS00380">
    <property type="entry name" value="RHODANESE_1"/>
    <property type="match status" value="1"/>
</dbReference>
<dbReference type="EMBL" id="CP036434">
    <property type="protein sequence ID" value="QDV09123.1"/>
    <property type="molecule type" value="Genomic_DNA"/>
</dbReference>
<dbReference type="PROSITE" id="PS00683">
    <property type="entry name" value="RHODANESE_2"/>
    <property type="match status" value="1"/>
</dbReference>
<accession>A0A518EYG5</accession>
<evidence type="ECO:0000256" key="1">
    <source>
        <dbReference type="ARBA" id="ARBA00022737"/>
    </source>
</evidence>
<evidence type="ECO:0000313" key="4">
    <source>
        <dbReference type="EMBL" id="QDV09123.1"/>
    </source>
</evidence>
<dbReference type="SMART" id="SM00450">
    <property type="entry name" value="RHOD"/>
    <property type="match status" value="3"/>
</dbReference>
<feature type="domain" description="Rhodanese" evidence="3">
    <location>
        <begin position="358"/>
        <end position="474"/>
    </location>
</feature>
<gene>
    <name evidence="4" type="primary">rhdA</name>
    <name evidence="4" type="ORF">Poly30_46800</name>
</gene>
<protein>
    <recommendedName>
        <fullName evidence="2">Sulfurtransferase</fullName>
    </recommendedName>
</protein>
<name>A0A518EYG5_9BACT</name>
<dbReference type="CDD" id="cd01448">
    <property type="entry name" value="TST_Repeat_1"/>
    <property type="match status" value="1"/>
</dbReference>
<reference evidence="4 5" key="1">
    <citation type="submission" date="2019-02" db="EMBL/GenBank/DDBJ databases">
        <title>Deep-cultivation of Planctomycetes and their phenomic and genomic characterization uncovers novel biology.</title>
        <authorList>
            <person name="Wiegand S."/>
            <person name="Jogler M."/>
            <person name="Boedeker C."/>
            <person name="Pinto D."/>
            <person name="Vollmers J."/>
            <person name="Rivas-Marin E."/>
            <person name="Kohn T."/>
            <person name="Peeters S.H."/>
            <person name="Heuer A."/>
            <person name="Rast P."/>
            <person name="Oberbeckmann S."/>
            <person name="Bunk B."/>
            <person name="Jeske O."/>
            <person name="Meyerdierks A."/>
            <person name="Storesund J.E."/>
            <person name="Kallscheuer N."/>
            <person name="Luecker S."/>
            <person name="Lage O.M."/>
            <person name="Pohl T."/>
            <person name="Merkel B.J."/>
            <person name="Hornburger P."/>
            <person name="Mueller R.-W."/>
            <person name="Bruemmer F."/>
            <person name="Labrenz M."/>
            <person name="Spormann A.M."/>
            <person name="Op den Camp H."/>
            <person name="Overmann J."/>
            <person name="Amann R."/>
            <person name="Jetten M.S.M."/>
            <person name="Mascher T."/>
            <person name="Medema M.H."/>
            <person name="Devos D.P."/>
            <person name="Kaster A.-K."/>
            <person name="Ovreas L."/>
            <person name="Rohde M."/>
            <person name="Galperin M.Y."/>
            <person name="Jogler C."/>
        </authorList>
    </citation>
    <scope>NUCLEOTIDE SEQUENCE [LARGE SCALE GENOMIC DNA]</scope>
    <source>
        <strain evidence="4 5">Poly30</strain>
    </source>
</reference>
<dbReference type="OrthoDB" id="9770030at2"/>
<dbReference type="InterPro" id="IPR051126">
    <property type="entry name" value="Thiosulfate_sulfurtransferase"/>
</dbReference>
<dbReference type="SUPFAM" id="SSF52821">
    <property type="entry name" value="Rhodanese/Cell cycle control phosphatase"/>
    <property type="match status" value="3"/>
</dbReference>
<dbReference type="CDD" id="cd00158">
    <property type="entry name" value="RHOD"/>
    <property type="match status" value="1"/>
</dbReference>
<dbReference type="InterPro" id="IPR036873">
    <property type="entry name" value="Rhodanese-like_dom_sf"/>
</dbReference>
<keyword evidence="1" id="KW-0677">Repeat</keyword>
<dbReference type="PANTHER" id="PTHR43855:SF1">
    <property type="entry name" value="THIOSULFATE SULFURTRANSFERASE"/>
    <property type="match status" value="1"/>
</dbReference>
<feature type="domain" description="Rhodanese" evidence="3">
    <location>
        <begin position="71"/>
        <end position="163"/>
    </location>
</feature>
<evidence type="ECO:0000256" key="2">
    <source>
        <dbReference type="RuleBase" id="RU000507"/>
    </source>
</evidence>
<dbReference type="GO" id="GO:0004792">
    <property type="term" value="F:thiosulfate-cyanide sulfurtransferase activity"/>
    <property type="evidence" value="ECO:0007669"/>
    <property type="project" value="InterPro"/>
</dbReference>
<feature type="domain" description="Rhodanese" evidence="3">
    <location>
        <begin position="219"/>
        <end position="327"/>
    </location>
</feature>
<organism evidence="4 5">
    <name type="scientific">Saltatorellus ferox</name>
    <dbReference type="NCBI Taxonomy" id="2528018"/>
    <lineage>
        <taxon>Bacteria</taxon>
        <taxon>Pseudomonadati</taxon>
        <taxon>Planctomycetota</taxon>
        <taxon>Planctomycetia</taxon>
        <taxon>Planctomycetia incertae sedis</taxon>
        <taxon>Saltatorellus</taxon>
    </lineage>
</organism>
<proteinExistence type="predicted"/>
<dbReference type="Gene3D" id="3.40.250.10">
    <property type="entry name" value="Rhodanese-like domain"/>
    <property type="match status" value="3"/>
</dbReference>
<dbReference type="AlphaFoldDB" id="A0A518EYG5"/>
<evidence type="ECO:0000313" key="5">
    <source>
        <dbReference type="Proteomes" id="UP000320390"/>
    </source>
</evidence>
<dbReference type="PANTHER" id="PTHR43855">
    <property type="entry name" value="THIOSULFATE SULFURTRANSFERASE"/>
    <property type="match status" value="1"/>
</dbReference>
<dbReference type="RefSeq" id="WP_145202971.1">
    <property type="nucleotide sequence ID" value="NZ_CP036434.1"/>
</dbReference>
<sequence length="479" mass="50993">MSSSSTRASLGAIGLTATCLAFGVFWAQSPRDESLSSGAADPGSTSPWPALTEAGAEHITPSTLTERLLEGPEELVLVDVRPAAEYAAFHLPGAHSLDLVALLGAEGEALLEASAGRTVVLYSNGMVHPAQAWVELSMRGYGDVRVLEGGLAQLRDEVLTPPSLRPGYGEARARREASDFRAARELYFGPAVPAFERYATDPVALSSPTVVSTAWVERRGGAIVVLDARKPEAEYLEGHLPGAVHMPITATRGSEGPLDHLLPPAELAAVFGAAGIDENDEVVVYSGSKMQDATHLVLALRSLGHERVALMEGGIGAWVEEGRATATGKVTRPTTEYSPRATLPRIASDLESVSEASRTGNALIVDSRPAVNFSGAEDKTEARAGHVPRALHRAVAMDVAKVNGGVYFRPRAEILAGYEALGVTPDVPTISMCRTGHQASQTWFLLHEVLGFGPVTWYDGSWQEWARHDELPLETSLEN</sequence>
<dbReference type="Proteomes" id="UP000320390">
    <property type="component" value="Chromosome"/>
</dbReference>
<dbReference type="PROSITE" id="PS50206">
    <property type="entry name" value="RHODANESE_3"/>
    <property type="match status" value="3"/>
</dbReference>
<keyword evidence="5" id="KW-1185">Reference proteome</keyword>
<keyword evidence="2 4" id="KW-0808">Transferase</keyword>